<feature type="compositionally biased region" description="Basic and acidic residues" evidence="1">
    <location>
        <begin position="257"/>
        <end position="274"/>
    </location>
</feature>
<feature type="region of interest" description="Disordered" evidence="1">
    <location>
        <begin position="1"/>
        <end position="40"/>
    </location>
</feature>
<dbReference type="PANTHER" id="PTHR46298">
    <property type="entry name" value="ANDROGLOBIN"/>
    <property type="match status" value="1"/>
</dbReference>
<dbReference type="AlphaFoldDB" id="D8LMH7"/>
<organism evidence="2 3">
    <name type="scientific">Ectocarpus siliculosus</name>
    <name type="common">Brown alga</name>
    <name type="synonym">Conferva siliculosa</name>
    <dbReference type="NCBI Taxonomy" id="2880"/>
    <lineage>
        <taxon>Eukaryota</taxon>
        <taxon>Sar</taxon>
        <taxon>Stramenopiles</taxon>
        <taxon>Ochrophyta</taxon>
        <taxon>PX clade</taxon>
        <taxon>Phaeophyceae</taxon>
        <taxon>Ectocarpales</taxon>
        <taxon>Ectocarpaceae</taxon>
        <taxon>Ectocarpus</taxon>
    </lineage>
</organism>
<sequence length="397" mass="43141">MPPKAKDKKGKQEVLPVGIDYTRRPLASAEPCDARPPPRRELPVVSAHHAFEEWDDDALLEMEWGMVRAEPFEDKDGRSFLPARISARVARWVRPTELLTNETGEDGKEEHQQHSSGAVGGNGTASGVEKGKAGGGADKGKGKSPKGKDKGPSVEPVVLEDVAVDLQGNPLPRIFVPRAAIVANDSATDEGAQTLSQVAKQSSVPNATLPRGFKTGWSESQRRDIASLLCKYNQQQHQQQEHLPPETSGDAAATITEKETPPEAAVERHHREEEGTSGDWSKEPPAYLRDEDIATLGAPSGGDIDPAMTAIFKAIDQLSSTVSSTGCPLLWETIYPKTANEVPCYNPCGRYLIKLFAAGRWRRVEVDDSIPLDATGRPVRSFSCTQACGLQEIHHYC</sequence>
<name>D8LMH7_ECTSI</name>
<feature type="compositionally biased region" description="Basic and acidic residues" evidence="1">
    <location>
        <begin position="138"/>
        <end position="152"/>
    </location>
</feature>
<evidence type="ECO:0000256" key="1">
    <source>
        <dbReference type="SAM" id="MobiDB-lite"/>
    </source>
</evidence>
<accession>D8LMH7</accession>
<proteinExistence type="predicted"/>
<dbReference type="Proteomes" id="UP000002630">
    <property type="component" value="Linkage Group LG03"/>
</dbReference>
<reference evidence="2 3" key="1">
    <citation type="journal article" date="2010" name="Nature">
        <title>The Ectocarpus genome and the independent evolution of multicellularity in brown algae.</title>
        <authorList>
            <person name="Cock J.M."/>
            <person name="Sterck L."/>
            <person name="Rouze P."/>
            <person name="Scornet D."/>
            <person name="Allen A.E."/>
            <person name="Amoutzias G."/>
            <person name="Anthouard V."/>
            <person name="Artiguenave F."/>
            <person name="Aury J.M."/>
            <person name="Badger J.H."/>
            <person name="Beszteri B."/>
            <person name="Billiau K."/>
            <person name="Bonnet E."/>
            <person name="Bothwell J.H."/>
            <person name="Bowler C."/>
            <person name="Boyen C."/>
            <person name="Brownlee C."/>
            <person name="Carrano C.J."/>
            <person name="Charrier B."/>
            <person name="Cho G.Y."/>
            <person name="Coelho S.M."/>
            <person name="Collen J."/>
            <person name="Corre E."/>
            <person name="Da Silva C."/>
            <person name="Delage L."/>
            <person name="Delaroque N."/>
            <person name="Dittami S.M."/>
            <person name="Doulbeau S."/>
            <person name="Elias M."/>
            <person name="Farnham G."/>
            <person name="Gachon C.M."/>
            <person name="Gschloessl B."/>
            <person name="Heesch S."/>
            <person name="Jabbari K."/>
            <person name="Jubin C."/>
            <person name="Kawai H."/>
            <person name="Kimura K."/>
            <person name="Kloareg B."/>
            <person name="Kupper F.C."/>
            <person name="Lang D."/>
            <person name="Le Bail A."/>
            <person name="Leblanc C."/>
            <person name="Lerouge P."/>
            <person name="Lohr M."/>
            <person name="Lopez P.J."/>
            <person name="Martens C."/>
            <person name="Maumus F."/>
            <person name="Michel G."/>
            <person name="Miranda-Saavedra D."/>
            <person name="Morales J."/>
            <person name="Moreau H."/>
            <person name="Motomura T."/>
            <person name="Nagasato C."/>
            <person name="Napoli C.A."/>
            <person name="Nelson D.R."/>
            <person name="Nyvall-Collen P."/>
            <person name="Peters A.F."/>
            <person name="Pommier C."/>
            <person name="Potin P."/>
            <person name="Poulain J."/>
            <person name="Quesneville H."/>
            <person name="Read B."/>
            <person name="Rensing S.A."/>
            <person name="Ritter A."/>
            <person name="Rousvoal S."/>
            <person name="Samanta M."/>
            <person name="Samson G."/>
            <person name="Schroeder D.C."/>
            <person name="Segurens B."/>
            <person name="Strittmatter M."/>
            <person name="Tonon T."/>
            <person name="Tregear J.W."/>
            <person name="Valentin K."/>
            <person name="von Dassow P."/>
            <person name="Yamagishi T."/>
            <person name="Van de Peer Y."/>
            <person name="Wincker P."/>
        </authorList>
    </citation>
    <scope>NUCLEOTIDE SEQUENCE [LARGE SCALE GENOMIC DNA]</scope>
    <source>
        <strain evidence="3">Ec32 / CCAP1310/4</strain>
    </source>
</reference>
<keyword evidence="3" id="KW-1185">Reference proteome</keyword>
<feature type="region of interest" description="Disordered" evidence="1">
    <location>
        <begin position="257"/>
        <end position="285"/>
    </location>
</feature>
<evidence type="ECO:0000313" key="3">
    <source>
        <dbReference type="Proteomes" id="UP000002630"/>
    </source>
</evidence>
<dbReference type="PANTHER" id="PTHR46298:SF1">
    <property type="entry name" value="ANDROGLOBIN"/>
    <property type="match status" value="1"/>
</dbReference>
<dbReference type="EMBL" id="FN648596">
    <property type="protein sequence ID" value="CBN77587.1"/>
    <property type="molecule type" value="Genomic_DNA"/>
</dbReference>
<dbReference type="InterPro" id="IPR053033">
    <property type="entry name" value="Androglobin-like"/>
</dbReference>
<dbReference type="EMBL" id="FN649728">
    <property type="protein sequence ID" value="CBN77587.1"/>
    <property type="molecule type" value="Genomic_DNA"/>
</dbReference>
<dbReference type="InParanoid" id="D8LMH7"/>
<feature type="region of interest" description="Disordered" evidence="1">
    <location>
        <begin position="92"/>
        <end position="154"/>
    </location>
</feature>
<evidence type="ECO:0008006" key="4">
    <source>
        <dbReference type="Google" id="ProtNLM"/>
    </source>
</evidence>
<gene>
    <name evidence="2" type="ORF">Esi_0004_0215</name>
</gene>
<evidence type="ECO:0000313" key="2">
    <source>
        <dbReference type="EMBL" id="CBN77587.1"/>
    </source>
</evidence>
<dbReference type="SUPFAM" id="SSF54001">
    <property type="entry name" value="Cysteine proteinases"/>
    <property type="match status" value="1"/>
</dbReference>
<dbReference type="InterPro" id="IPR038765">
    <property type="entry name" value="Papain-like_cys_pep_sf"/>
</dbReference>
<protein>
    <recommendedName>
        <fullName evidence="4">Calpain catalytic domain-containing protein</fullName>
    </recommendedName>
</protein>
<dbReference type="STRING" id="2880.D8LMH7"/>
<dbReference type="OrthoDB" id="167576at2759"/>